<dbReference type="RefSeq" id="WP_030884577.1">
    <property type="nucleotide sequence ID" value="NZ_JBIRHZ010000010.1"/>
</dbReference>
<reference evidence="1 2" key="1">
    <citation type="submission" date="2015-07" db="EMBL/GenBank/DDBJ databases">
        <authorList>
            <person name="Ju K.-S."/>
            <person name="Doroghazi J.R."/>
            <person name="Metcalf W.W."/>
        </authorList>
    </citation>
    <scope>NUCLEOTIDE SEQUENCE [LARGE SCALE GENOMIC DNA]</scope>
    <source>
        <strain evidence="1 2">NRRL B-3589</strain>
    </source>
</reference>
<organism evidence="1 2">
    <name type="scientific">Streptomyces varsoviensis</name>
    <dbReference type="NCBI Taxonomy" id="67373"/>
    <lineage>
        <taxon>Bacteria</taxon>
        <taxon>Bacillati</taxon>
        <taxon>Actinomycetota</taxon>
        <taxon>Actinomycetes</taxon>
        <taxon>Kitasatosporales</taxon>
        <taxon>Streptomycetaceae</taxon>
        <taxon>Streptomyces</taxon>
    </lineage>
</organism>
<dbReference type="Proteomes" id="UP000037020">
    <property type="component" value="Unassembled WGS sequence"/>
</dbReference>
<gene>
    <name evidence="1" type="ORF">ADK38_26230</name>
</gene>
<comment type="caution">
    <text evidence="1">The sequence shown here is derived from an EMBL/GenBank/DDBJ whole genome shotgun (WGS) entry which is preliminary data.</text>
</comment>
<name>A0ABR5J1M7_9ACTN</name>
<accession>A0ABR5J1M7</accession>
<protein>
    <submittedName>
        <fullName evidence="1">Uncharacterized protein</fullName>
    </submittedName>
</protein>
<evidence type="ECO:0000313" key="2">
    <source>
        <dbReference type="Proteomes" id="UP000037020"/>
    </source>
</evidence>
<sequence length="114" mass="12257">MGGGDPHIHVETNVVRAEAATRDVLAATFGLVGDLPSVVTTGCGLRVPYAMTSSRPDRVTCLACREYAHHTHLRFAGEVERLSRMPGSIFSPAQGRLAAERHRALAREFSDGEG</sequence>
<evidence type="ECO:0000313" key="1">
    <source>
        <dbReference type="EMBL" id="KOG87294.1"/>
    </source>
</evidence>
<dbReference type="EMBL" id="LGUT01002317">
    <property type="protein sequence ID" value="KOG87294.1"/>
    <property type="molecule type" value="Genomic_DNA"/>
</dbReference>
<keyword evidence="2" id="KW-1185">Reference proteome</keyword>
<proteinExistence type="predicted"/>